<feature type="compositionally biased region" description="Basic and acidic residues" evidence="1">
    <location>
        <begin position="47"/>
        <end position="60"/>
    </location>
</feature>
<sequence length="66" mass="7481">MTYGGGYFYHYSTYILGSFKATSKIVALLSQWRWRILFKSLLHISGDRATADSSRGEPTRGKTMSL</sequence>
<evidence type="ECO:0000313" key="2">
    <source>
        <dbReference type="EMBL" id="SVD84621.1"/>
    </source>
</evidence>
<protein>
    <submittedName>
        <fullName evidence="2">Uncharacterized protein</fullName>
    </submittedName>
</protein>
<evidence type="ECO:0000256" key="1">
    <source>
        <dbReference type="SAM" id="MobiDB-lite"/>
    </source>
</evidence>
<accession>A0A382YNM1</accession>
<gene>
    <name evidence="2" type="ORF">METZ01_LOCUS437475</name>
</gene>
<dbReference type="AlphaFoldDB" id="A0A382YNM1"/>
<feature type="region of interest" description="Disordered" evidence="1">
    <location>
        <begin position="47"/>
        <end position="66"/>
    </location>
</feature>
<dbReference type="EMBL" id="UINC01177148">
    <property type="protein sequence ID" value="SVD84621.1"/>
    <property type="molecule type" value="Genomic_DNA"/>
</dbReference>
<reference evidence="2" key="1">
    <citation type="submission" date="2018-05" db="EMBL/GenBank/DDBJ databases">
        <authorList>
            <person name="Lanie J.A."/>
            <person name="Ng W.-L."/>
            <person name="Kazmierczak K.M."/>
            <person name="Andrzejewski T.M."/>
            <person name="Davidsen T.M."/>
            <person name="Wayne K.J."/>
            <person name="Tettelin H."/>
            <person name="Glass J.I."/>
            <person name="Rusch D."/>
            <person name="Podicherti R."/>
            <person name="Tsui H.-C.T."/>
            <person name="Winkler M.E."/>
        </authorList>
    </citation>
    <scope>NUCLEOTIDE SEQUENCE</scope>
</reference>
<organism evidence="2">
    <name type="scientific">marine metagenome</name>
    <dbReference type="NCBI Taxonomy" id="408172"/>
    <lineage>
        <taxon>unclassified sequences</taxon>
        <taxon>metagenomes</taxon>
        <taxon>ecological metagenomes</taxon>
    </lineage>
</organism>
<name>A0A382YNM1_9ZZZZ</name>
<proteinExistence type="predicted"/>